<dbReference type="AlphaFoldDB" id="A0AAE3YK52"/>
<sequence length="109" mass="10875">MNGEVYLVVAVPGGDPRWVPVADVLLRAGAGAEPAEALLARHPGVSAVASPHPGGVTLIHRNGRIAASAGARTASPAVRAVVLLRLLSGHGSRSSSRRTCPASVSASSA</sequence>
<evidence type="ECO:0000313" key="3">
    <source>
        <dbReference type="Proteomes" id="UP001183643"/>
    </source>
</evidence>
<name>A0AAE3YK52_9ACTN</name>
<dbReference type="Proteomes" id="UP001183643">
    <property type="component" value="Unassembled WGS sequence"/>
</dbReference>
<gene>
    <name evidence="2" type="ORF">J2S41_002032</name>
</gene>
<protein>
    <submittedName>
        <fullName evidence="2">Uncharacterized protein</fullName>
    </submittedName>
</protein>
<organism evidence="2 3">
    <name type="scientific">Catenuloplanes atrovinosus</name>
    <dbReference type="NCBI Taxonomy" id="137266"/>
    <lineage>
        <taxon>Bacteria</taxon>
        <taxon>Bacillati</taxon>
        <taxon>Actinomycetota</taxon>
        <taxon>Actinomycetes</taxon>
        <taxon>Micromonosporales</taxon>
        <taxon>Micromonosporaceae</taxon>
        <taxon>Catenuloplanes</taxon>
    </lineage>
</organism>
<evidence type="ECO:0000256" key="1">
    <source>
        <dbReference type="SAM" id="MobiDB-lite"/>
    </source>
</evidence>
<reference evidence="2" key="1">
    <citation type="submission" date="2023-07" db="EMBL/GenBank/DDBJ databases">
        <title>Sequencing the genomes of 1000 actinobacteria strains.</title>
        <authorList>
            <person name="Klenk H.-P."/>
        </authorList>
    </citation>
    <scope>NUCLEOTIDE SEQUENCE</scope>
    <source>
        <strain evidence="2">DSM 44707</strain>
    </source>
</reference>
<dbReference type="EMBL" id="JAVDYB010000001">
    <property type="protein sequence ID" value="MDR7275254.1"/>
    <property type="molecule type" value="Genomic_DNA"/>
</dbReference>
<keyword evidence="3" id="KW-1185">Reference proteome</keyword>
<accession>A0AAE3YK52</accession>
<proteinExistence type="predicted"/>
<feature type="region of interest" description="Disordered" evidence="1">
    <location>
        <begin position="90"/>
        <end position="109"/>
    </location>
</feature>
<comment type="caution">
    <text evidence="2">The sequence shown here is derived from an EMBL/GenBank/DDBJ whole genome shotgun (WGS) entry which is preliminary data.</text>
</comment>
<evidence type="ECO:0000313" key="2">
    <source>
        <dbReference type="EMBL" id="MDR7275254.1"/>
    </source>
</evidence>
<dbReference type="RefSeq" id="WP_310366000.1">
    <property type="nucleotide sequence ID" value="NZ_JAVDYB010000001.1"/>
</dbReference>